<dbReference type="InterPro" id="IPR017853">
    <property type="entry name" value="GH"/>
</dbReference>
<dbReference type="InterPro" id="IPR019563">
    <property type="entry name" value="GH97_catalytic"/>
</dbReference>
<evidence type="ECO:0000259" key="8">
    <source>
        <dbReference type="Pfam" id="PF14508"/>
    </source>
</evidence>
<evidence type="ECO:0000313" key="11">
    <source>
        <dbReference type="Proteomes" id="UP000645390"/>
    </source>
</evidence>
<evidence type="ECO:0000259" key="9">
    <source>
        <dbReference type="Pfam" id="PF14509"/>
    </source>
</evidence>
<dbReference type="Gene3D" id="3.20.20.70">
    <property type="entry name" value="Aldolase class I"/>
    <property type="match status" value="1"/>
</dbReference>
<evidence type="ECO:0000256" key="1">
    <source>
        <dbReference type="ARBA" id="ARBA00001913"/>
    </source>
</evidence>
<dbReference type="Gene3D" id="2.70.98.10">
    <property type="match status" value="1"/>
</dbReference>
<evidence type="ECO:0000256" key="5">
    <source>
        <dbReference type="ARBA" id="ARBA00023295"/>
    </source>
</evidence>
<feature type="chain" id="PRO_5045511949" evidence="6">
    <location>
        <begin position="23"/>
        <end position="644"/>
    </location>
</feature>
<evidence type="ECO:0000256" key="3">
    <source>
        <dbReference type="ARBA" id="ARBA00022801"/>
    </source>
</evidence>
<sequence>MIKKYFLLLLLFTTAASQLTKAQTKFNIISPDKMLNVEVFIKDGKAFYTIQRGSEQVLKSSELGVVRADEDLSKGLSLISASKVEVVKDAYILKNAKRLNHNYIANKRVFHLKNSSGKKIDVIFQVSDDGVAFRYYFPEKDAKLKNIMDEKSSFHFFEQTKAWLQPMSVAKTGWESTNPSYEEYYQKEINVGTPAPTNAGWVYPALFHYKDTWMLISETGLDENYCATRLEQNSGNGNYKVGFPDKREAFTGQNVNPESTLPWFTPWRIIAVGSLKKITESTLGTDLAYPAKSKINPDLFKMGKASWSWIMLKDSSITYNTQKKYIDFAAEMKWEYTLIDVDWDTKIGYDKMQELANYAKQKNVGLILWYNSAGDWNTVKYTPKNKLTTHENRLKEFAILQKMGIKGIKVDFFGGDGQSMIKYYFEIFEDAARFNLSVNCHGATLPRGWQRTFPNLMTMESIKGMEFITFKQENADEEPQHATTIPFTRNVFDPMDFTPMRLYEIPKIDKKTTSTFELALPVIFQSGIQHLAEAPDGMERMPAFIKTFLQNFPSSWSDTELIDGYPGKFVVMARKAGNKWYLAGINGEGNAKKITLDLSKFGGKSAKLIEDGAEKFSFTQNEIQVNTTIQITMKPFGGFVITIE</sequence>
<dbReference type="Proteomes" id="UP000645390">
    <property type="component" value="Unassembled WGS sequence"/>
</dbReference>
<feature type="domain" description="Glycosyl-hydrolase 97 C-terminal oligomerisation" evidence="9">
    <location>
        <begin position="555"/>
        <end position="643"/>
    </location>
</feature>
<comment type="caution">
    <text evidence="10">The sequence shown here is derived from an EMBL/GenBank/DDBJ whole genome shotgun (WGS) entry which is preliminary data.</text>
</comment>
<dbReference type="InterPro" id="IPR029483">
    <property type="entry name" value="GH97_C"/>
</dbReference>
<evidence type="ECO:0000313" key="10">
    <source>
        <dbReference type="EMBL" id="GGI24421.1"/>
    </source>
</evidence>
<dbReference type="PANTHER" id="PTHR35803:SF2">
    <property type="entry name" value="RETAINING ALPHA-GALACTOSIDASE"/>
    <property type="match status" value="1"/>
</dbReference>
<keyword evidence="4" id="KW-0106">Calcium</keyword>
<keyword evidence="5" id="KW-0326">Glycosidase</keyword>
<feature type="domain" description="Glycosyl-hydrolase 97 catalytic" evidence="7">
    <location>
        <begin position="304"/>
        <end position="461"/>
    </location>
</feature>
<dbReference type="Gene3D" id="2.60.40.1180">
    <property type="entry name" value="Golgi alpha-mannosidase II"/>
    <property type="match status" value="1"/>
</dbReference>
<evidence type="ECO:0000256" key="6">
    <source>
        <dbReference type="SAM" id="SignalP"/>
    </source>
</evidence>
<comment type="subunit">
    <text evidence="2">Monomer.</text>
</comment>
<accession>A0ABQ2BHH6</accession>
<evidence type="ECO:0000256" key="4">
    <source>
        <dbReference type="ARBA" id="ARBA00022837"/>
    </source>
</evidence>
<evidence type="ECO:0000256" key="2">
    <source>
        <dbReference type="ARBA" id="ARBA00011245"/>
    </source>
</evidence>
<dbReference type="RefSeq" id="WP_188412407.1">
    <property type="nucleotide sequence ID" value="NZ_BMDJ01000003.1"/>
</dbReference>
<keyword evidence="3" id="KW-0378">Hydrolase</keyword>
<evidence type="ECO:0000259" key="7">
    <source>
        <dbReference type="Pfam" id="PF10566"/>
    </source>
</evidence>
<organism evidence="10 11">
    <name type="scientific">Pedobacter mendelii</name>
    <dbReference type="NCBI Taxonomy" id="1908240"/>
    <lineage>
        <taxon>Bacteria</taxon>
        <taxon>Pseudomonadati</taxon>
        <taxon>Bacteroidota</taxon>
        <taxon>Sphingobacteriia</taxon>
        <taxon>Sphingobacteriales</taxon>
        <taxon>Sphingobacteriaceae</taxon>
        <taxon>Pedobacter</taxon>
    </lineage>
</organism>
<dbReference type="EMBL" id="BMDJ01000003">
    <property type="protein sequence ID" value="GGI24421.1"/>
    <property type="molecule type" value="Genomic_DNA"/>
</dbReference>
<dbReference type="SUPFAM" id="SSF51445">
    <property type="entry name" value="(Trans)glycosidases"/>
    <property type="match status" value="1"/>
</dbReference>
<feature type="domain" description="Glycosyl-hydrolase 97 N-terminal" evidence="8">
    <location>
        <begin position="29"/>
        <end position="290"/>
    </location>
</feature>
<comment type="cofactor">
    <cofactor evidence="1">
        <name>Ca(2+)</name>
        <dbReference type="ChEBI" id="CHEBI:29108"/>
    </cofactor>
</comment>
<keyword evidence="6" id="KW-0732">Signal</keyword>
<dbReference type="Pfam" id="PF10566">
    <property type="entry name" value="Glyco_hydro_97"/>
    <property type="match status" value="1"/>
</dbReference>
<dbReference type="PANTHER" id="PTHR35803">
    <property type="entry name" value="GLUCAN 1,4-ALPHA-GLUCOSIDASE SUSB-RELATED"/>
    <property type="match status" value="1"/>
</dbReference>
<dbReference type="InterPro" id="IPR013780">
    <property type="entry name" value="Glyco_hydro_b"/>
</dbReference>
<dbReference type="InterPro" id="IPR014718">
    <property type="entry name" value="GH-type_carb-bd"/>
</dbReference>
<reference evidence="11" key="1">
    <citation type="journal article" date="2019" name="Int. J. Syst. Evol. Microbiol.">
        <title>The Global Catalogue of Microorganisms (GCM) 10K type strain sequencing project: providing services to taxonomists for standard genome sequencing and annotation.</title>
        <authorList>
            <consortium name="The Broad Institute Genomics Platform"/>
            <consortium name="The Broad Institute Genome Sequencing Center for Infectious Disease"/>
            <person name="Wu L."/>
            <person name="Ma J."/>
        </authorList>
    </citation>
    <scope>NUCLEOTIDE SEQUENCE [LARGE SCALE GENOMIC DNA]</scope>
    <source>
        <strain evidence="11">CCM 8939</strain>
    </source>
</reference>
<protein>
    <submittedName>
        <fullName evidence="10">Alpha-glucosidase</fullName>
    </submittedName>
</protein>
<name>A0ABQ2BHH6_9SPHI</name>
<dbReference type="InterPro" id="IPR013785">
    <property type="entry name" value="Aldolase_TIM"/>
</dbReference>
<dbReference type="InterPro" id="IPR029486">
    <property type="entry name" value="GH97_N"/>
</dbReference>
<dbReference type="Pfam" id="PF14508">
    <property type="entry name" value="GH97_N"/>
    <property type="match status" value="1"/>
</dbReference>
<keyword evidence="11" id="KW-1185">Reference proteome</keyword>
<dbReference type="InterPro" id="IPR052720">
    <property type="entry name" value="Glycosyl_hydrolase_97"/>
</dbReference>
<gene>
    <name evidence="10" type="ORF">GCM10008119_12570</name>
</gene>
<proteinExistence type="predicted"/>
<feature type="signal peptide" evidence="6">
    <location>
        <begin position="1"/>
        <end position="22"/>
    </location>
</feature>
<dbReference type="Pfam" id="PF14509">
    <property type="entry name" value="GH97_C"/>
    <property type="match status" value="1"/>
</dbReference>